<dbReference type="InterPro" id="IPR039424">
    <property type="entry name" value="SBP_5"/>
</dbReference>
<evidence type="ECO:0000256" key="2">
    <source>
        <dbReference type="ARBA" id="ARBA00005695"/>
    </source>
</evidence>
<gene>
    <name evidence="7" type="ORF">OA57_03395</name>
</gene>
<dbReference type="PIRSF" id="PIRSF002741">
    <property type="entry name" value="MppA"/>
    <property type="match status" value="1"/>
</dbReference>
<dbReference type="GO" id="GO:0030288">
    <property type="term" value="C:outer membrane-bounded periplasmic space"/>
    <property type="evidence" value="ECO:0007669"/>
    <property type="project" value="TreeGrafter"/>
</dbReference>
<dbReference type="PANTHER" id="PTHR30290:SF10">
    <property type="entry name" value="PERIPLASMIC OLIGOPEPTIDE-BINDING PROTEIN-RELATED"/>
    <property type="match status" value="1"/>
</dbReference>
<dbReference type="Gene3D" id="3.40.190.10">
    <property type="entry name" value="Periplasmic binding protein-like II"/>
    <property type="match status" value="1"/>
</dbReference>
<dbReference type="PROSITE" id="PS01040">
    <property type="entry name" value="SBP_BACTERIAL_5"/>
    <property type="match status" value="1"/>
</dbReference>
<comment type="caution">
    <text evidence="7">The sequence shown here is derived from an EMBL/GenBank/DDBJ whole genome shotgun (WGS) entry which is preliminary data.</text>
</comment>
<dbReference type="GO" id="GO:0043190">
    <property type="term" value="C:ATP-binding cassette (ABC) transporter complex"/>
    <property type="evidence" value="ECO:0007669"/>
    <property type="project" value="InterPro"/>
</dbReference>
<dbReference type="STRING" id="505317.OA57_03395"/>
<evidence type="ECO:0000313" key="8">
    <source>
        <dbReference type="Proteomes" id="UP000030380"/>
    </source>
</evidence>
<sequence>MTFKLSRLNTALSFALTFGIAASAFAANVPSGTELAAKQEVIYNVSANPATLDPQKMEGSVEGEYARQLFEGLVTSDEQGHILPGVAESWQHSEDFKVWTFKLRDNAKWSNGEPVTAEDFVYAWQRLADPKTAAPYSTYLKYLTLQNAADVVEGKKAPSELGVKALDARTLQINLDASIPYVDKLVEHYVLYPVHKATVEKFGDQWTKPENIIGNGAFKLTRLIVNEKAELSPNPNYWDNANTVLTKITLLPIESATTDVNRYRAGEIDISGKEIPPEMFQKLKTDLPNELNVAPILCTYVYEINTAKAPFTDVRVRQALSLALNRNIITDKVINQGQTPAYHFTPPYINGGDKLTNPEWASQDQKKRNENAVKLLAEAGFSKQKPLDFTILYNTSENHKKIAIAVASIWKQNLAGAVNVKMENQEWKTYLDSRHQGNYDVARAGWCADYNEATSFVNYFLSDSSNNTAKYNNPEYDAAVKNALMAESDEQRAEDYAKAEALFSNDVPSVPIYHYVQPRLIKPYVKGYAATHPAQNYYLKDVYLIKQ</sequence>
<dbReference type="OrthoDB" id="9801912at2"/>
<dbReference type="Gene3D" id="3.90.76.10">
    <property type="entry name" value="Dipeptide-binding Protein, Domain 1"/>
    <property type="match status" value="1"/>
</dbReference>
<evidence type="ECO:0000256" key="1">
    <source>
        <dbReference type="ARBA" id="ARBA00004196"/>
    </source>
</evidence>
<dbReference type="GO" id="GO:0015833">
    <property type="term" value="P:peptide transport"/>
    <property type="evidence" value="ECO:0007669"/>
    <property type="project" value="TreeGrafter"/>
</dbReference>
<keyword evidence="8" id="KW-1185">Reference proteome</keyword>
<dbReference type="Proteomes" id="UP000030380">
    <property type="component" value="Unassembled WGS sequence"/>
</dbReference>
<proteinExistence type="inferred from homology"/>
<dbReference type="InterPro" id="IPR023765">
    <property type="entry name" value="SBP_5_CS"/>
</dbReference>
<dbReference type="FunFam" id="3.10.105.10:FF:000001">
    <property type="entry name" value="Oligopeptide ABC transporter, oligopeptide-binding protein"/>
    <property type="match status" value="1"/>
</dbReference>
<dbReference type="AlphaFoldDB" id="A0A0A3BCN3"/>
<protein>
    <submittedName>
        <fullName evidence="7">Peptide ABC transporter substrate-binding protein</fullName>
    </submittedName>
</protein>
<comment type="subcellular location">
    <subcellularLocation>
        <location evidence="1">Cell envelope</location>
    </subcellularLocation>
</comment>
<keyword evidence="4 5" id="KW-0732">Signal</keyword>
<dbReference type="GO" id="GO:1904680">
    <property type="term" value="F:peptide transmembrane transporter activity"/>
    <property type="evidence" value="ECO:0007669"/>
    <property type="project" value="TreeGrafter"/>
</dbReference>
<dbReference type="InterPro" id="IPR000914">
    <property type="entry name" value="SBP_5_dom"/>
</dbReference>
<dbReference type="SUPFAM" id="SSF53850">
    <property type="entry name" value="Periplasmic binding protein-like II"/>
    <property type="match status" value="1"/>
</dbReference>
<evidence type="ECO:0000313" key="7">
    <source>
        <dbReference type="EMBL" id="KGQ71279.1"/>
    </source>
</evidence>
<comment type="similarity">
    <text evidence="2">Belongs to the bacterial solute-binding protein 5 family.</text>
</comment>
<accession>A0A0A3BCN3</accession>
<dbReference type="InterPro" id="IPR030678">
    <property type="entry name" value="Peptide/Ni-bd"/>
</dbReference>
<evidence type="ECO:0000256" key="4">
    <source>
        <dbReference type="ARBA" id="ARBA00022729"/>
    </source>
</evidence>
<dbReference type="PANTHER" id="PTHR30290">
    <property type="entry name" value="PERIPLASMIC BINDING COMPONENT OF ABC TRANSPORTER"/>
    <property type="match status" value="1"/>
</dbReference>
<name>A0A0A3BCN3_9PAST</name>
<keyword evidence="3" id="KW-0813">Transport</keyword>
<evidence type="ECO:0000256" key="5">
    <source>
        <dbReference type="SAM" id="SignalP"/>
    </source>
</evidence>
<evidence type="ECO:0000256" key="3">
    <source>
        <dbReference type="ARBA" id="ARBA00022448"/>
    </source>
</evidence>
<feature type="chain" id="PRO_5001997877" evidence="5">
    <location>
        <begin position="27"/>
        <end position="547"/>
    </location>
</feature>
<dbReference type="CDD" id="cd08504">
    <property type="entry name" value="PBP2_OppA"/>
    <property type="match status" value="1"/>
</dbReference>
<organism evidence="7 8">
    <name type="scientific">Chelonobacter oris</name>
    <dbReference type="NCBI Taxonomy" id="505317"/>
    <lineage>
        <taxon>Bacteria</taxon>
        <taxon>Pseudomonadati</taxon>
        <taxon>Pseudomonadota</taxon>
        <taxon>Gammaproteobacteria</taxon>
        <taxon>Pasteurellales</taxon>
        <taxon>Pasteurellaceae</taxon>
        <taxon>Chelonobacter</taxon>
    </lineage>
</organism>
<dbReference type="FunFam" id="3.90.76.10:FF:000001">
    <property type="entry name" value="Oligopeptide ABC transporter substrate-binding protein"/>
    <property type="match status" value="1"/>
</dbReference>
<dbReference type="EMBL" id="JSUM01000003">
    <property type="protein sequence ID" value="KGQ71279.1"/>
    <property type="molecule type" value="Genomic_DNA"/>
</dbReference>
<reference evidence="7 8" key="1">
    <citation type="submission" date="2014-11" db="EMBL/GenBank/DDBJ databases">
        <title>Draft genome sequence of Chelonobacter oris 1662T, associated with respiratory disease in Hermann's Tortoises.</title>
        <authorList>
            <person name="Kudirkiene E."/>
            <person name="Hansen M.J."/>
            <person name="Bojesen A.M."/>
        </authorList>
    </citation>
    <scope>NUCLEOTIDE SEQUENCE [LARGE SCALE GENOMIC DNA]</scope>
    <source>
        <strain evidence="7 8">1662</strain>
    </source>
</reference>
<dbReference type="Gene3D" id="3.10.105.10">
    <property type="entry name" value="Dipeptide-binding Protein, Domain 3"/>
    <property type="match status" value="1"/>
</dbReference>
<feature type="signal peptide" evidence="5">
    <location>
        <begin position="1"/>
        <end position="26"/>
    </location>
</feature>
<evidence type="ECO:0000259" key="6">
    <source>
        <dbReference type="Pfam" id="PF00496"/>
    </source>
</evidence>
<feature type="domain" description="Solute-binding protein family 5" evidence="6">
    <location>
        <begin position="82"/>
        <end position="467"/>
    </location>
</feature>
<dbReference type="Pfam" id="PF00496">
    <property type="entry name" value="SBP_bac_5"/>
    <property type="match status" value="1"/>
</dbReference>